<feature type="region of interest" description="Disordered" evidence="1">
    <location>
        <begin position="180"/>
        <end position="200"/>
    </location>
</feature>
<comment type="caution">
    <text evidence="2">The sequence shown here is derived from an EMBL/GenBank/DDBJ whole genome shotgun (WGS) entry which is preliminary data.</text>
</comment>
<reference evidence="3" key="1">
    <citation type="submission" date="2011-07" db="EMBL/GenBank/DDBJ databases">
        <title>Divergent evolution of antigenic variation in African trypanosomes.</title>
        <authorList>
            <person name="Jackson A.P."/>
            <person name="Berry A."/>
            <person name="Allison H.C."/>
            <person name="Burton P."/>
            <person name="Anderson J."/>
            <person name="Aslett M."/>
            <person name="Brown R."/>
            <person name="Corton N."/>
            <person name="Harris D."/>
            <person name="Hauser H."/>
            <person name="Gamble J."/>
            <person name="Gilderthorp R."/>
            <person name="McQuillan J."/>
            <person name="Quail M.A."/>
            <person name="Sanders M."/>
            <person name="Van Tonder A."/>
            <person name="Ginger M.L."/>
            <person name="Donelson J.E."/>
            <person name="Field M.C."/>
            <person name="Barry J.D."/>
            <person name="Berriman M."/>
            <person name="Hertz-Fowler C."/>
        </authorList>
    </citation>
    <scope>NUCLEOTIDE SEQUENCE [LARGE SCALE GENOMIC DNA]</scope>
    <source>
        <strain evidence="3">IL3000</strain>
    </source>
</reference>
<dbReference type="Proteomes" id="UP000000702">
    <property type="component" value="Unassembled WGS sequence"/>
</dbReference>
<evidence type="ECO:0000313" key="2">
    <source>
        <dbReference type="EMBL" id="CCD17718.1"/>
    </source>
</evidence>
<dbReference type="EMBL" id="CAEQ01002812">
    <property type="protein sequence ID" value="CCD17718.1"/>
    <property type="molecule type" value="Genomic_DNA"/>
</dbReference>
<reference evidence="2 3" key="2">
    <citation type="journal article" date="2012" name="Proc. Natl. Acad. Sci. U.S.A.">
        <title>Antigenic diversity is generated by distinct evolutionary mechanisms in African trypanosome species.</title>
        <authorList>
            <person name="Jackson A.P."/>
            <person name="Berry A."/>
            <person name="Aslett M."/>
            <person name="Allison H.C."/>
            <person name="Burton P."/>
            <person name="Vavrova-Anderson J."/>
            <person name="Brown R."/>
            <person name="Browne H."/>
            <person name="Corton N."/>
            <person name="Hauser H."/>
            <person name="Gamble J."/>
            <person name="Gilderthorp R."/>
            <person name="Marcello L."/>
            <person name="McQuillan J."/>
            <person name="Otto T.D."/>
            <person name="Quail M.A."/>
            <person name="Sanders M.J."/>
            <person name="van Tonder A."/>
            <person name="Ginger M.L."/>
            <person name="Field M.C."/>
            <person name="Barry J.D."/>
            <person name="Hertz-Fowler C."/>
            <person name="Berriman M."/>
        </authorList>
    </citation>
    <scope>NUCLEOTIDE SEQUENCE [LARGE SCALE GENOMIC DNA]</scope>
    <source>
        <strain evidence="2 3">IL3000</strain>
    </source>
</reference>
<evidence type="ECO:0000313" key="3">
    <source>
        <dbReference type="Proteomes" id="UP000000702"/>
    </source>
</evidence>
<gene>
    <name evidence="2" type="ORF">TCIL3000_0_25020</name>
</gene>
<name>F9WK57_TRYCI</name>
<feature type="compositionally biased region" description="Basic and acidic residues" evidence="1">
    <location>
        <begin position="74"/>
        <end position="83"/>
    </location>
</feature>
<dbReference type="OMA" id="VKMRCMG"/>
<organism evidence="2 3">
    <name type="scientific">Trypanosoma congolense (strain IL3000)</name>
    <dbReference type="NCBI Taxonomy" id="1068625"/>
    <lineage>
        <taxon>Eukaryota</taxon>
        <taxon>Discoba</taxon>
        <taxon>Euglenozoa</taxon>
        <taxon>Kinetoplastea</taxon>
        <taxon>Metakinetoplastina</taxon>
        <taxon>Trypanosomatida</taxon>
        <taxon>Trypanosomatidae</taxon>
        <taxon>Trypanosoma</taxon>
        <taxon>Nannomonas</taxon>
    </lineage>
</organism>
<feature type="compositionally biased region" description="Low complexity" evidence="1">
    <location>
        <begin position="180"/>
        <end position="195"/>
    </location>
</feature>
<feature type="region of interest" description="Disordered" evidence="1">
    <location>
        <begin position="65"/>
        <end position="88"/>
    </location>
</feature>
<dbReference type="AlphaFoldDB" id="F9WK57"/>
<dbReference type="VEuPathDB" id="TriTrypDB:TcIL3000_0_25020"/>
<accession>F9WK57</accession>
<protein>
    <submittedName>
        <fullName evidence="2">WGS project CAEQ00000000 data, annotated contig 988</fullName>
    </submittedName>
</protein>
<sequence length="297" mass="32811">MSTMARRAIFWCAPSRLPNCAGCCFVPRVPLARHICCVRPGTFNFAVSPLTAQLRLISAESKDGAVSLGQTEPPKSDGGDGRAESQQSALNDLLEEVQALLSRPVPIGSLFQALSAESKKTLVKNKLPLEQLLLQHPRHFALYQQGNVRNRTIYCAPAHLMPANARPMIIASSPFAPPAASGFGASTSTSPSGSGEPCSRKVDDINARVLQHDPLLEKQQRINTVLQYIPNEWSPFADLGIPEEVRVKCMGKPAVKALQFFEKYPQYFEVRQQGRTEHTFQVRRSVALQRSQDFRDT</sequence>
<keyword evidence="3" id="KW-1185">Reference proteome</keyword>
<proteinExistence type="predicted"/>
<evidence type="ECO:0000256" key="1">
    <source>
        <dbReference type="SAM" id="MobiDB-lite"/>
    </source>
</evidence>